<dbReference type="EMBL" id="JAGIOE010000001">
    <property type="protein sequence ID" value="MBP2373282.1"/>
    <property type="molecule type" value="Genomic_DNA"/>
</dbReference>
<evidence type="ECO:0000313" key="3">
    <source>
        <dbReference type="EMBL" id="MBP2373282.1"/>
    </source>
</evidence>
<dbReference type="InterPro" id="IPR046858">
    <property type="entry name" value="ChrB_N"/>
</dbReference>
<feature type="domain" description="ChrB N-terminal" evidence="2">
    <location>
        <begin position="18"/>
        <end position="175"/>
    </location>
</feature>
<gene>
    <name evidence="3" type="ORF">JOF46_001194</name>
</gene>
<sequence>MTWLVLIVRLTGASSRHRVAVWRELRRIGAAPVSQGVWTVPDTPHFQGSLTKVQELAAKGAGDVIVLSTASTGAPGQEAVATAFRTLRLEEWKEFSADCGKFEVEIAKEIRIEKFTLAELEEEEQSLERLRRWHRDLKSRDVLELAEATAAEEHLKNCVARLEEYADMVYARLHNDGAPVEPGSADSGRG</sequence>
<accession>A0ABS4WAQ0</accession>
<dbReference type="RefSeq" id="WP_209906483.1">
    <property type="nucleotide sequence ID" value="NZ_JAGIOE010000001.1"/>
</dbReference>
<feature type="coiled-coil region" evidence="1">
    <location>
        <begin position="110"/>
        <end position="140"/>
    </location>
</feature>
<proteinExistence type="predicted"/>
<keyword evidence="1" id="KW-0175">Coiled coil</keyword>
<reference evidence="3 4" key="1">
    <citation type="submission" date="2021-03" db="EMBL/GenBank/DDBJ databases">
        <title>Sequencing the genomes of 1000 actinobacteria strains.</title>
        <authorList>
            <person name="Klenk H.-P."/>
        </authorList>
    </citation>
    <scope>NUCLEOTIDE SEQUENCE [LARGE SCALE GENOMIC DNA]</scope>
    <source>
        <strain evidence="3 4">DSM 15454</strain>
    </source>
</reference>
<evidence type="ECO:0000256" key="1">
    <source>
        <dbReference type="SAM" id="Coils"/>
    </source>
</evidence>
<dbReference type="Proteomes" id="UP000766570">
    <property type="component" value="Unassembled WGS sequence"/>
</dbReference>
<evidence type="ECO:0000313" key="4">
    <source>
        <dbReference type="Proteomes" id="UP000766570"/>
    </source>
</evidence>
<organism evidence="3 4">
    <name type="scientific">Paeniglutamicibacter psychrophenolicus</name>
    <dbReference type="NCBI Taxonomy" id="257454"/>
    <lineage>
        <taxon>Bacteria</taxon>
        <taxon>Bacillati</taxon>
        <taxon>Actinomycetota</taxon>
        <taxon>Actinomycetes</taxon>
        <taxon>Micrococcales</taxon>
        <taxon>Micrococcaceae</taxon>
        <taxon>Paeniglutamicibacter</taxon>
    </lineage>
</organism>
<dbReference type="Pfam" id="PF20229">
    <property type="entry name" value="ChrB_N"/>
    <property type="match status" value="1"/>
</dbReference>
<keyword evidence="4" id="KW-1185">Reference proteome</keyword>
<name>A0ABS4WAQ0_9MICC</name>
<protein>
    <recommendedName>
        <fullName evidence="2">ChrB N-terminal domain-containing protein</fullName>
    </recommendedName>
</protein>
<comment type="caution">
    <text evidence="3">The sequence shown here is derived from an EMBL/GenBank/DDBJ whole genome shotgun (WGS) entry which is preliminary data.</text>
</comment>
<evidence type="ECO:0000259" key="2">
    <source>
        <dbReference type="Pfam" id="PF20229"/>
    </source>
</evidence>